<protein>
    <submittedName>
        <fullName evidence="5">Ras-related protein Rab-44</fullName>
    </submittedName>
</protein>
<dbReference type="InterPro" id="IPR001806">
    <property type="entry name" value="Small_GTPase"/>
</dbReference>
<reference evidence="5" key="1">
    <citation type="submission" date="2018-05" db="EMBL/GenBank/DDBJ databases">
        <authorList>
            <person name="Pedro S.L.S."/>
            <person name="Freitas R.C."/>
            <person name="Barreto A.S."/>
            <person name="Lima A.O.S."/>
        </authorList>
    </citation>
    <scope>NUCLEOTIDE SEQUENCE</scope>
    <source>
        <strain evidence="5">BP203</strain>
        <tissue evidence="5">Muscle</tissue>
    </source>
</reference>
<feature type="compositionally biased region" description="Basic and acidic residues" evidence="4">
    <location>
        <begin position="493"/>
        <end position="513"/>
    </location>
</feature>
<dbReference type="SUPFAM" id="SSF52540">
    <property type="entry name" value="P-loop containing nucleoside triphosphate hydrolases"/>
    <property type="match status" value="1"/>
</dbReference>
<organism evidence="5 6">
    <name type="scientific">Pontoporia blainvillei</name>
    <name type="common">Franciscana</name>
    <name type="synonym">Delphinus blainvillei</name>
    <dbReference type="NCBI Taxonomy" id="48723"/>
    <lineage>
        <taxon>Eukaryota</taxon>
        <taxon>Metazoa</taxon>
        <taxon>Chordata</taxon>
        <taxon>Craniata</taxon>
        <taxon>Vertebrata</taxon>
        <taxon>Euteleostomi</taxon>
        <taxon>Mammalia</taxon>
        <taxon>Eutheria</taxon>
        <taxon>Laurasiatheria</taxon>
        <taxon>Artiodactyla</taxon>
        <taxon>Whippomorpha</taxon>
        <taxon>Cetacea</taxon>
        <taxon>Odontoceti</taxon>
        <taxon>Pontoporiidae</taxon>
        <taxon>Pontoporia</taxon>
    </lineage>
</organism>
<gene>
    <name evidence="5" type="ORF">BU61_928</name>
</gene>
<name>A0ABX0RZH0_PONBL</name>
<dbReference type="Gene3D" id="3.40.50.300">
    <property type="entry name" value="P-loop containing nucleotide triphosphate hydrolases"/>
    <property type="match status" value="1"/>
</dbReference>
<dbReference type="NCBIfam" id="TIGR00231">
    <property type="entry name" value="small_GTP"/>
    <property type="match status" value="1"/>
</dbReference>
<dbReference type="PROSITE" id="PS51421">
    <property type="entry name" value="RAS"/>
    <property type="match status" value="1"/>
</dbReference>
<keyword evidence="6" id="KW-1185">Reference proteome</keyword>
<dbReference type="PANTHER" id="PTHR47977">
    <property type="entry name" value="RAS-RELATED PROTEIN RAB"/>
    <property type="match status" value="1"/>
</dbReference>
<dbReference type="PROSITE" id="PS51420">
    <property type="entry name" value="RHO"/>
    <property type="match status" value="1"/>
</dbReference>
<dbReference type="PROSITE" id="PS51419">
    <property type="entry name" value="RAB"/>
    <property type="match status" value="1"/>
</dbReference>
<feature type="compositionally biased region" description="Polar residues" evidence="4">
    <location>
        <begin position="211"/>
        <end position="225"/>
    </location>
</feature>
<keyword evidence="3" id="KW-0175">Coiled coil</keyword>
<dbReference type="SMART" id="SM00173">
    <property type="entry name" value="RAS"/>
    <property type="match status" value="1"/>
</dbReference>
<feature type="region of interest" description="Disordered" evidence="4">
    <location>
        <begin position="168"/>
        <end position="330"/>
    </location>
</feature>
<evidence type="ECO:0000256" key="2">
    <source>
        <dbReference type="ARBA" id="ARBA00023134"/>
    </source>
</evidence>
<keyword evidence="2" id="KW-0342">GTP-binding</keyword>
<dbReference type="EMBL" id="PGGH01029321">
    <property type="protein sequence ID" value="NIG58262.1"/>
    <property type="molecule type" value="Genomic_DNA"/>
</dbReference>
<feature type="compositionally biased region" description="Polar residues" evidence="4">
    <location>
        <begin position="168"/>
        <end position="180"/>
    </location>
</feature>
<dbReference type="InterPro" id="IPR050227">
    <property type="entry name" value="Rab"/>
</dbReference>
<dbReference type="CDD" id="cd00154">
    <property type="entry name" value="Rab"/>
    <property type="match status" value="1"/>
</dbReference>
<evidence type="ECO:0000256" key="3">
    <source>
        <dbReference type="SAM" id="Coils"/>
    </source>
</evidence>
<dbReference type="Pfam" id="PF00071">
    <property type="entry name" value="Ras"/>
    <property type="match status" value="1"/>
</dbReference>
<feature type="region of interest" description="Disordered" evidence="4">
    <location>
        <begin position="346"/>
        <end position="625"/>
    </location>
</feature>
<dbReference type="Proteomes" id="UP001165941">
    <property type="component" value="Unassembled WGS sequence"/>
</dbReference>
<feature type="compositionally biased region" description="Basic and acidic residues" evidence="4">
    <location>
        <begin position="473"/>
        <end position="486"/>
    </location>
</feature>
<feature type="compositionally biased region" description="Basic and acidic residues" evidence="4">
    <location>
        <begin position="388"/>
        <end position="397"/>
    </location>
</feature>
<evidence type="ECO:0000256" key="4">
    <source>
        <dbReference type="SAM" id="MobiDB-lite"/>
    </source>
</evidence>
<evidence type="ECO:0000256" key="1">
    <source>
        <dbReference type="ARBA" id="ARBA00022741"/>
    </source>
</evidence>
<sequence length="793" mass="85299">MIFDWVDVERKGRLSLEEFSSGLSMSVLGGPLGSVPSMRQAEIWQLWRKLQQEEPHLAGNLEGFLAKMNSRLQEARTDKEVLELTLRKRDSDHRREVQQLYEEMEQQIRQEKQQLQAESDARGLALSSQMQEVLEAKERAVQHLTEGQKETTDLSKITICCNQDNLHSFSTGPASRTLSSVPRAGDEKASFSSEEAPLPGLTGDSDDWDQLLSSFSSTRHSALQLSRSPPPAPRASSGTQTPRAVRQISIPEPRAFLFGQEPPSDPDGSPGSPPGVPSGTEEEKGVNPEGQDINPEQTGEPPSMEPKEESGPTPGVHFRWGLPGAPAGESGGLVVAALKVLIPLEDGAPPHVTSPPPQAPAGPSEQFQASYPDDEGSGPGPVPAKPPRQREALHQDPHAAGSEPGLGPSGAGALTAGLDEPSQGLEPVGQAPTEGLEQGKLSPDAQEGRPGGLQEAHSQILGPEGLPALPHQSLKEDPRADERKAGDQGGQDFRSELSVEAHGLKTGHPELPQHDSPPAPLPPDRAQAQAEAQAPAPEKPSPSRGSPLTGAQPRDAAGPQEPTQTFPTRAELEAQPRPQPTTAHAVEEPRPPQSREPRAKNRPEDPEMDSRGIGLTPSPGDCTASETLANPDYAFHVIFLGDSNVGKTSFLHLLHQNTFATGLTATVGVDFRVINLLVDNKRFVLQLWDTAGQERYHSMTRQLLRKADGVVLMYDVTSQESFTHVRYWLDCLQDAVSDSVVVLLLGNKTDCEEDRQVSTKAGQQLAQELGVSFGECSAALGHNILEPVVNLAR</sequence>
<feature type="compositionally biased region" description="Basic and acidic residues" evidence="4">
    <location>
        <begin position="585"/>
        <end position="610"/>
    </location>
</feature>
<evidence type="ECO:0000313" key="6">
    <source>
        <dbReference type="Proteomes" id="UP001165941"/>
    </source>
</evidence>
<feature type="coiled-coil region" evidence="3">
    <location>
        <begin position="65"/>
        <end position="121"/>
    </location>
</feature>
<dbReference type="InterPro" id="IPR005225">
    <property type="entry name" value="Small_GTP-bd"/>
</dbReference>
<dbReference type="SMART" id="SM00175">
    <property type="entry name" value="RAB"/>
    <property type="match status" value="1"/>
</dbReference>
<feature type="compositionally biased region" description="Low complexity" evidence="4">
    <location>
        <begin position="526"/>
        <end position="536"/>
    </location>
</feature>
<keyword evidence="1" id="KW-0547">Nucleotide-binding</keyword>
<dbReference type="PRINTS" id="PR00449">
    <property type="entry name" value="RASTRNSFRMNG"/>
</dbReference>
<proteinExistence type="predicted"/>
<comment type="caution">
    <text evidence="5">The sequence shown here is derived from an EMBL/GenBank/DDBJ whole genome shotgun (WGS) entry which is preliminary data.</text>
</comment>
<dbReference type="SMART" id="SM00174">
    <property type="entry name" value="RHO"/>
    <property type="match status" value="1"/>
</dbReference>
<accession>A0ABX0RZH0</accession>
<dbReference type="InterPro" id="IPR027417">
    <property type="entry name" value="P-loop_NTPase"/>
</dbReference>
<evidence type="ECO:0000313" key="5">
    <source>
        <dbReference type="EMBL" id="NIG58262.1"/>
    </source>
</evidence>